<accession>A0ABY5V1S1</accession>
<keyword evidence="3" id="KW-0133">Cell shape</keyword>
<dbReference type="Pfam" id="PF04085">
    <property type="entry name" value="MreC"/>
    <property type="match status" value="1"/>
</dbReference>
<feature type="domain" description="Rod shape-determining protein MreC beta-barrel core" evidence="5">
    <location>
        <begin position="118"/>
        <end position="264"/>
    </location>
</feature>
<dbReference type="RefSeq" id="WP_019246525.1">
    <property type="nucleotide sequence ID" value="NZ_CAPH01000017.1"/>
</dbReference>
<dbReference type="InterPro" id="IPR042175">
    <property type="entry name" value="Cell/Rod_MreC_2"/>
</dbReference>
<dbReference type="Proteomes" id="UP001059295">
    <property type="component" value="Chromosome"/>
</dbReference>
<dbReference type="InterPro" id="IPR042177">
    <property type="entry name" value="Cell/Rod_1"/>
</dbReference>
<dbReference type="InterPro" id="IPR055342">
    <property type="entry name" value="MreC_beta-barrel_core"/>
</dbReference>
<dbReference type="NCBIfam" id="NF010532">
    <property type="entry name" value="PRK13922.9-3"/>
    <property type="match status" value="1"/>
</dbReference>
<dbReference type="InterPro" id="IPR007221">
    <property type="entry name" value="MreC"/>
</dbReference>
<evidence type="ECO:0000256" key="1">
    <source>
        <dbReference type="ARBA" id="ARBA00009369"/>
    </source>
</evidence>
<dbReference type="EMBL" id="CP102294">
    <property type="protein sequence ID" value="UWN58153.1"/>
    <property type="molecule type" value="Genomic_DNA"/>
</dbReference>
<evidence type="ECO:0000313" key="6">
    <source>
        <dbReference type="EMBL" id="UWN58153.1"/>
    </source>
</evidence>
<evidence type="ECO:0000256" key="4">
    <source>
        <dbReference type="ARBA" id="ARBA00032089"/>
    </source>
</evidence>
<reference evidence="6" key="1">
    <citation type="journal article" date="2022" name="Cell">
        <title>Design, construction, and in vivo augmentation of a complex gut microbiome.</title>
        <authorList>
            <person name="Cheng A.G."/>
            <person name="Ho P.Y."/>
            <person name="Aranda-Diaz A."/>
            <person name="Jain S."/>
            <person name="Yu F.B."/>
            <person name="Meng X."/>
            <person name="Wang M."/>
            <person name="Iakiviak M."/>
            <person name="Nagashima K."/>
            <person name="Zhao A."/>
            <person name="Murugkar P."/>
            <person name="Patil A."/>
            <person name="Atabakhsh K."/>
            <person name="Weakley A."/>
            <person name="Yan J."/>
            <person name="Brumbaugh A.R."/>
            <person name="Higginbottom S."/>
            <person name="Dimas A."/>
            <person name="Shiver A.L."/>
            <person name="Deutschbauer A."/>
            <person name="Neff N."/>
            <person name="Sonnenburg J.L."/>
            <person name="Huang K.C."/>
            <person name="Fischbach M.A."/>
        </authorList>
    </citation>
    <scope>NUCLEOTIDE SEQUENCE</scope>
    <source>
        <strain evidence="6">AP11</strain>
    </source>
</reference>
<dbReference type="PANTHER" id="PTHR34138:SF1">
    <property type="entry name" value="CELL SHAPE-DETERMINING PROTEIN MREC"/>
    <property type="match status" value="1"/>
</dbReference>
<dbReference type="PANTHER" id="PTHR34138">
    <property type="entry name" value="CELL SHAPE-DETERMINING PROTEIN MREC"/>
    <property type="match status" value="1"/>
</dbReference>
<proteinExistence type="inferred from homology"/>
<organism evidence="6 7">
    <name type="scientific">Alistipes ihumii AP11</name>
    <dbReference type="NCBI Taxonomy" id="1211813"/>
    <lineage>
        <taxon>Bacteria</taxon>
        <taxon>Pseudomonadati</taxon>
        <taxon>Bacteroidota</taxon>
        <taxon>Bacteroidia</taxon>
        <taxon>Bacteroidales</taxon>
        <taxon>Rikenellaceae</taxon>
        <taxon>Alistipes</taxon>
    </lineage>
</organism>
<evidence type="ECO:0000313" key="7">
    <source>
        <dbReference type="Proteomes" id="UP001059295"/>
    </source>
</evidence>
<name>A0ABY5V1S1_9BACT</name>
<dbReference type="GeneID" id="82891090"/>
<gene>
    <name evidence="6" type="primary">mreC</name>
    <name evidence="6" type="ORF">NQ491_05110</name>
</gene>
<evidence type="ECO:0000256" key="2">
    <source>
        <dbReference type="ARBA" id="ARBA00013855"/>
    </source>
</evidence>
<keyword evidence="7" id="KW-1185">Reference proteome</keyword>
<protein>
    <recommendedName>
        <fullName evidence="2">Cell shape-determining protein MreC</fullName>
    </recommendedName>
    <alternativeName>
        <fullName evidence="4">Cell shape protein MreC</fullName>
    </alternativeName>
</protein>
<sequence>MIKFFLFIKKIHFVLAFVVLEAFALHYYANSTSYTKAKLITASNYVVGGIYSQLSGIGSYFRLKRENAALNAELAALRNRLDGLLPSTARDSVLSPADSAALTDTAGRRKYEYYPAKVVNNSITRQENYITIDRGADDGMRPDMALVAEGGIAGYIVGCSDRFSVCLSVLNRNFRTSGKIKGGDYFGSVYWDGTSYRHLTLSEIPKYAQIHAGDTIVTTAHSSIFPPDLTIGTVESFELNNATYYDVKVRLHTDIAALNNVLAVRYIDADERGALEQSVVAPEAE</sequence>
<evidence type="ECO:0000256" key="3">
    <source>
        <dbReference type="ARBA" id="ARBA00022960"/>
    </source>
</evidence>
<comment type="similarity">
    <text evidence="1">Belongs to the MreC family.</text>
</comment>
<evidence type="ECO:0000259" key="5">
    <source>
        <dbReference type="Pfam" id="PF04085"/>
    </source>
</evidence>
<dbReference type="Gene3D" id="2.40.10.340">
    <property type="entry name" value="Rod shape-determining protein MreC, domain 1"/>
    <property type="match status" value="1"/>
</dbReference>
<dbReference type="Gene3D" id="2.40.10.350">
    <property type="entry name" value="Rod shape-determining protein MreC, domain 2"/>
    <property type="match status" value="1"/>
</dbReference>